<evidence type="ECO:0000259" key="3">
    <source>
        <dbReference type="Pfam" id="PF05193"/>
    </source>
</evidence>
<feature type="domain" description="Peptidase M16 N-terminal" evidence="2">
    <location>
        <begin position="53"/>
        <end position="191"/>
    </location>
</feature>
<evidence type="ECO:0000313" key="4">
    <source>
        <dbReference type="EMBL" id="GIJ63953.1"/>
    </source>
</evidence>
<reference evidence="4" key="1">
    <citation type="submission" date="2021-01" db="EMBL/GenBank/DDBJ databases">
        <title>Whole genome shotgun sequence of Virgisporangium aurantiacum NBRC 16421.</title>
        <authorList>
            <person name="Komaki H."/>
            <person name="Tamura T."/>
        </authorList>
    </citation>
    <scope>NUCLEOTIDE SEQUENCE</scope>
    <source>
        <strain evidence="4">NBRC 16421</strain>
    </source>
</reference>
<dbReference type="Pfam" id="PF05193">
    <property type="entry name" value="Peptidase_M16_C"/>
    <property type="match status" value="1"/>
</dbReference>
<gene>
    <name evidence="4" type="ORF">Vau01_114690</name>
</gene>
<feature type="region of interest" description="Disordered" evidence="1">
    <location>
        <begin position="13"/>
        <end position="35"/>
    </location>
</feature>
<dbReference type="InterPro" id="IPR011765">
    <property type="entry name" value="Pept_M16_N"/>
</dbReference>
<organism evidence="4 5">
    <name type="scientific">Virgisporangium aurantiacum</name>
    <dbReference type="NCBI Taxonomy" id="175570"/>
    <lineage>
        <taxon>Bacteria</taxon>
        <taxon>Bacillati</taxon>
        <taxon>Actinomycetota</taxon>
        <taxon>Actinomycetes</taxon>
        <taxon>Micromonosporales</taxon>
        <taxon>Micromonosporaceae</taxon>
        <taxon>Virgisporangium</taxon>
    </lineage>
</organism>
<dbReference type="AlphaFoldDB" id="A0A8J3ZLX6"/>
<dbReference type="Gene3D" id="3.30.830.10">
    <property type="entry name" value="Metalloenzyme, LuxS/M16 peptidase-like"/>
    <property type="match status" value="2"/>
</dbReference>
<dbReference type="InterPro" id="IPR050361">
    <property type="entry name" value="MPP/UQCRC_Complex"/>
</dbReference>
<dbReference type="EMBL" id="BOPG01000105">
    <property type="protein sequence ID" value="GIJ63953.1"/>
    <property type="molecule type" value="Genomic_DNA"/>
</dbReference>
<keyword evidence="5" id="KW-1185">Reference proteome</keyword>
<sequence>MNPTRFRSAWEIGRTVPGPRPLPPLRPRRPAEPPATADVVLDNGLRVLAARLATAPTVELRLYVPFAGPDPTHLAGADLLATALFSGTARRDRDRMETELGSIGGTLAAEADQIRLLVAGHGPASGLPLLLDHVADVLTGATYPEPTFTRDRDRCAQQRQAEGSQPQLRARAARRRHCYGDHPLGWPIPQPAHVLAIDVEWVRQLHRRAVVPRGSILVVVGDLHPDAAVEAAAGTLADWRSERVAAELAPAPAIGGAEPALVHQAGAVLSQIRLCAPAVSYPDRRYPALQLANQILGGYFSSRLVANLRERQGFTYSVRSAFEHTPGGAAILIDTDTANEVVEPALAEIGTELAGLGTRPPSAAEVAAARQYTIGNQQLAAATQAGLASSLLTLAAAGLDAGWPAAHAARLEGVTVDDVGAAAMEFLAPGRCAGVVIGDATAWRN</sequence>
<evidence type="ECO:0000256" key="1">
    <source>
        <dbReference type="SAM" id="MobiDB-lite"/>
    </source>
</evidence>
<dbReference type="RefSeq" id="WP_204011580.1">
    <property type="nucleotide sequence ID" value="NZ_BOPG01000105.1"/>
</dbReference>
<dbReference type="Proteomes" id="UP000612585">
    <property type="component" value="Unassembled WGS sequence"/>
</dbReference>
<dbReference type="PANTHER" id="PTHR11851">
    <property type="entry name" value="METALLOPROTEASE"/>
    <property type="match status" value="1"/>
</dbReference>
<dbReference type="InterPro" id="IPR011249">
    <property type="entry name" value="Metalloenz_LuxS/M16"/>
</dbReference>
<dbReference type="InterPro" id="IPR007863">
    <property type="entry name" value="Peptidase_M16_C"/>
</dbReference>
<dbReference type="PANTHER" id="PTHR11851:SF224">
    <property type="entry name" value="PROCESSING PROTEASE"/>
    <property type="match status" value="1"/>
</dbReference>
<dbReference type="Pfam" id="PF00675">
    <property type="entry name" value="Peptidase_M16"/>
    <property type="match status" value="1"/>
</dbReference>
<feature type="domain" description="Peptidase M16 C-terminal" evidence="3">
    <location>
        <begin position="197"/>
        <end position="371"/>
    </location>
</feature>
<evidence type="ECO:0000313" key="5">
    <source>
        <dbReference type="Proteomes" id="UP000612585"/>
    </source>
</evidence>
<proteinExistence type="predicted"/>
<name>A0A8J3ZLX6_9ACTN</name>
<protein>
    <submittedName>
        <fullName evidence="4">Peptidase M16</fullName>
    </submittedName>
</protein>
<evidence type="ECO:0000259" key="2">
    <source>
        <dbReference type="Pfam" id="PF00675"/>
    </source>
</evidence>
<comment type="caution">
    <text evidence="4">The sequence shown here is derived from an EMBL/GenBank/DDBJ whole genome shotgun (WGS) entry which is preliminary data.</text>
</comment>
<accession>A0A8J3ZLX6</accession>
<dbReference type="SUPFAM" id="SSF63411">
    <property type="entry name" value="LuxS/MPP-like metallohydrolase"/>
    <property type="match status" value="2"/>
</dbReference>
<dbReference type="GO" id="GO:0046872">
    <property type="term" value="F:metal ion binding"/>
    <property type="evidence" value="ECO:0007669"/>
    <property type="project" value="InterPro"/>
</dbReference>